<feature type="transmembrane region" description="Helical" evidence="5">
    <location>
        <begin position="93"/>
        <end position="115"/>
    </location>
</feature>
<name>A0A1E5ISZ5_SHECO</name>
<dbReference type="OrthoDB" id="9811969at2"/>
<evidence type="ECO:0000313" key="7">
    <source>
        <dbReference type="EMBL" id="OEG73557.1"/>
    </source>
</evidence>
<keyword evidence="6" id="KW-0808">Transferase</keyword>
<protein>
    <submittedName>
        <fullName evidence="6">Protein-S-isoprenylcysteine methyltransferase</fullName>
    </submittedName>
</protein>
<dbReference type="GO" id="GO:0012505">
    <property type="term" value="C:endomembrane system"/>
    <property type="evidence" value="ECO:0007669"/>
    <property type="project" value="UniProtKB-SubCell"/>
</dbReference>
<keyword evidence="9" id="KW-1185">Reference proteome</keyword>
<evidence type="ECO:0000256" key="3">
    <source>
        <dbReference type="ARBA" id="ARBA00022989"/>
    </source>
</evidence>
<evidence type="ECO:0000256" key="2">
    <source>
        <dbReference type="ARBA" id="ARBA00022692"/>
    </source>
</evidence>
<dbReference type="RefSeq" id="WP_028763315.1">
    <property type="nucleotide sequence ID" value="NZ_BPEU01000011.1"/>
</dbReference>
<dbReference type="PANTHER" id="PTHR43847:SF1">
    <property type="entry name" value="BLL3993 PROTEIN"/>
    <property type="match status" value="1"/>
</dbReference>
<comment type="subcellular location">
    <subcellularLocation>
        <location evidence="1">Endomembrane system</location>
        <topology evidence="1">Multi-pass membrane protein</topology>
    </subcellularLocation>
</comment>
<evidence type="ECO:0000256" key="5">
    <source>
        <dbReference type="SAM" id="Phobius"/>
    </source>
</evidence>
<dbReference type="GO" id="GO:0008168">
    <property type="term" value="F:methyltransferase activity"/>
    <property type="evidence" value="ECO:0007669"/>
    <property type="project" value="UniProtKB-KW"/>
</dbReference>
<feature type="transmembrane region" description="Helical" evidence="5">
    <location>
        <begin position="40"/>
        <end position="64"/>
    </location>
</feature>
<dbReference type="EMBL" id="BPEU01000011">
    <property type="protein sequence ID" value="GIU40443.1"/>
    <property type="molecule type" value="Genomic_DNA"/>
</dbReference>
<dbReference type="Proteomes" id="UP000095230">
    <property type="component" value="Unassembled WGS sequence"/>
</dbReference>
<dbReference type="STRING" id="23.BEL05_18440"/>
<gene>
    <name evidence="7" type="ORF">BEL05_18440</name>
    <name evidence="6" type="ORF">TUM3794_18370</name>
</gene>
<dbReference type="EMBL" id="MCBT01000041">
    <property type="protein sequence ID" value="OEG73557.1"/>
    <property type="molecule type" value="Genomic_DNA"/>
</dbReference>
<keyword evidence="4 5" id="KW-0472">Membrane</keyword>
<reference evidence="6 9" key="2">
    <citation type="submission" date="2021-05" db="EMBL/GenBank/DDBJ databases">
        <title>Molecular characterization for Shewanella algae harboring chromosomal blaOXA-55-like strains isolated from clinical and environment sample.</title>
        <authorList>
            <person name="Ohama Y."/>
            <person name="Aoki K."/>
            <person name="Harada S."/>
            <person name="Moriya K."/>
            <person name="Ishii Y."/>
            <person name="Tateda K."/>
        </authorList>
    </citation>
    <scope>NUCLEOTIDE SEQUENCE [LARGE SCALE GENOMIC DNA]</scope>
    <source>
        <strain evidence="6 9">MBTL60-118</strain>
    </source>
</reference>
<comment type="caution">
    <text evidence="7">The sequence shown here is derived from an EMBL/GenBank/DDBJ whole genome shotgun (WGS) entry which is preliminary data.</text>
</comment>
<dbReference type="Proteomes" id="UP000773469">
    <property type="component" value="Unassembled WGS sequence"/>
</dbReference>
<dbReference type="Gene3D" id="1.20.120.1630">
    <property type="match status" value="1"/>
</dbReference>
<reference evidence="7 8" key="1">
    <citation type="submission" date="2016-07" db="EMBL/GenBank/DDBJ databases">
        <title>Whole-genome of two Shewanella species isolated from a digestive organ of sea cucumber Apostichopus japonicus Selenka 1867.</title>
        <authorList>
            <person name="Hong H.-H."/>
            <person name="Choi H."/>
            <person name="Cheon S."/>
            <person name="Oh J.-S."/>
            <person name="Lee H.-G."/>
            <person name="Park C."/>
        </authorList>
    </citation>
    <scope>NUCLEOTIDE SEQUENCE [LARGE SCALE GENOMIC DNA]</scope>
    <source>
        <strain evidence="7 8">CSB03KR</strain>
    </source>
</reference>
<dbReference type="InterPro" id="IPR007318">
    <property type="entry name" value="Phopholipid_MeTrfase"/>
</dbReference>
<dbReference type="GO" id="GO:0032259">
    <property type="term" value="P:methylation"/>
    <property type="evidence" value="ECO:0007669"/>
    <property type="project" value="UniProtKB-KW"/>
</dbReference>
<evidence type="ECO:0000313" key="8">
    <source>
        <dbReference type="Proteomes" id="UP000095230"/>
    </source>
</evidence>
<keyword evidence="2 5" id="KW-0812">Transmembrane</keyword>
<dbReference type="PANTHER" id="PTHR43847">
    <property type="entry name" value="BLL3993 PROTEIN"/>
    <property type="match status" value="1"/>
</dbReference>
<evidence type="ECO:0000256" key="1">
    <source>
        <dbReference type="ARBA" id="ARBA00004127"/>
    </source>
</evidence>
<keyword evidence="3 5" id="KW-1133">Transmembrane helix</keyword>
<proteinExistence type="predicted"/>
<accession>A0A1E5ISZ5</accession>
<evidence type="ECO:0000313" key="6">
    <source>
        <dbReference type="EMBL" id="GIU40443.1"/>
    </source>
</evidence>
<dbReference type="InterPro" id="IPR052527">
    <property type="entry name" value="Metal_cation-efflux_comp"/>
</dbReference>
<feature type="transmembrane region" description="Helical" evidence="5">
    <location>
        <begin position="12"/>
        <end position="28"/>
    </location>
</feature>
<dbReference type="AlphaFoldDB" id="A0A1E5ISZ5"/>
<dbReference type="Pfam" id="PF04191">
    <property type="entry name" value="PEMT"/>
    <property type="match status" value="1"/>
</dbReference>
<sequence>MNEDTKGAKVRVPPPLIFILCIALAWAVDRYLPWHFVSPLWLKVASIALILVGFWVLLQLLVLFKRQQTAIEPWKPTTFIITNGYYRYSRNPIYLAFCCFPIGLGFYIGSIWLLLSTLPALFGVYWFAIRAEEEYLLAKFPDDYGDYIRRVRRWL</sequence>
<organism evidence="7 8">
    <name type="scientific">Shewanella colwelliana</name>
    <name type="common">Alteromonas colwelliana</name>
    <dbReference type="NCBI Taxonomy" id="23"/>
    <lineage>
        <taxon>Bacteria</taxon>
        <taxon>Pseudomonadati</taxon>
        <taxon>Pseudomonadota</taxon>
        <taxon>Gammaproteobacteria</taxon>
        <taxon>Alteromonadales</taxon>
        <taxon>Shewanellaceae</taxon>
        <taxon>Shewanella</taxon>
    </lineage>
</organism>
<evidence type="ECO:0000313" key="9">
    <source>
        <dbReference type="Proteomes" id="UP000773469"/>
    </source>
</evidence>
<evidence type="ECO:0000256" key="4">
    <source>
        <dbReference type="ARBA" id="ARBA00023136"/>
    </source>
</evidence>
<keyword evidence="6" id="KW-0489">Methyltransferase</keyword>